<dbReference type="Proteomes" id="UP000295515">
    <property type="component" value="Unassembled WGS sequence"/>
</dbReference>
<keyword evidence="6" id="KW-1185">Reference proteome</keyword>
<evidence type="ECO:0000313" key="6">
    <source>
        <dbReference type="Proteomes" id="UP000295515"/>
    </source>
</evidence>
<gene>
    <name evidence="5" type="ORF">EDD60_11712</name>
</gene>
<name>A0A4R3YSH1_9FIRM</name>
<dbReference type="SMART" id="SM00347">
    <property type="entry name" value="HTH_MARR"/>
    <property type="match status" value="1"/>
</dbReference>
<dbReference type="GO" id="GO:0003700">
    <property type="term" value="F:DNA-binding transcription factor activity"/>
    <property type="evidence" value="ECO:0007669"/>
    <property type="project" value="InterPro"/>
</dbReference>
<dbReference type="InterPro" id="IPR036388">
    <property type="entry name" value="WH-like_DNA-bd_sf"/>
</dbReference>
<dbReference type="PANTHER" id="PTHR42756">
    <property type="entry name" value="TRANSCRIPTIONAL REGULATOR, MARR"/>
    <property type="match status" value="1"/>
</dbReference>
<evidence type="ECO:0000259" key="4">
    <source>
        <dbReference type="PROSITE" id="PS50995"/>
    </source>
</evidence>
<dbReference type="InterPro" id="IPR000835">
    <property type="entry name" value="HTH_MarR-typ"/>
</dbReference>
<protein>
    <submittedName>
        <fullName evidence="5">DNA-binding MarR family transcriptional regulator</fullName>
    </submittedName>
</protein>
<dbReference type="InterPro" id="IPR036390">
    <property type="entry name" value="WH_DNA-bd_sf"/>
</dbReference>
<dbReference type="AlphaFoldDB" id="A0A4R3YSH1"/>
<comment type="caution">
    <text evidence="5">The sequence shown here is derived from an EMBL/GenBank/DDBJ whole genome shotgun (WGS) entry which is preliminary data.</text>
</comment>
<reference evidence="5 6" key="1">
    <citation type="submission" date="2019-03" db="EMBL/GenBank/DDBJ databases">
        <title>Genomic Encyclopedia of Type Strains, Phase IV (KMG-IV): sequencing the most valuable type-strain genomes for metagenomic binning, comparative biology and taxonomic classification.</title>
        <authorList>
            <person name="Goeker M."/>
        </authorList>
    </citation>
    <scope>NUCLEOTIDE SEQUENCE [LARGE SCALE GENOMIC DNA]</scope>
    <source>
        <strain evidence="5 6">DSM 29487</strain>
    </source>
</reference>
<keyword evidence="2 5" id="KW-0238">DNA-binding</keyword>
<evidence type="ECO:0000256" key="1">
    <source>
        <dbReference type="ARBA" id="ARBA00023015"/>
    </source>
</evidence>
<evidence type="ECO:0000313" key="5">
    <source>
        <dbReference type="EMBL" id="TCV95352.1"/>
    </source>
</evidence>
<dbReference type="GO" id="GO:0003677">
    <property type="term" value="F:DNA binding"/>
    <property type="evidence" value="ECO:0007669"/>
    <property type="project" value="UniProtKB-KW"/>
</dbReference>
<dbReference type="PROSITE" id="PS50995">
    <property type="entry name" value="HTH_MARR_2"/>
    <property type="match status" value="1"/>
</dbReference>
<proteinExistence type="predicted"/>
<dbReference type="Gene3D" id="1.10.10.10">
    <property type="entry name" value="Winged helix-like DNA-binding domain superfamily/Winged helix DNA-binding domain"/>
    <property type="match status" value="1"/>
</dbReference>
<dbReference type="RefSeq" id="WP_066449695.1">
    <property type="nucleotide sequence ID" value="NZ_CAUWFI010000014.1"/>
</dbReference>
<keyword evidence="1" id="KW-0805">Transcription regulation</keyword>
<dbReference type="SUPFAM" id="SSF46785">
    <property type="entry name" value="Winged helix' DNA-binding domain"/>
    <property type="match status" value="1"/>
</dbReference>
<feature type="domain" description="HTH marR-type" evidence="4">
    <location>
        <begin position="7"/>
        <end position="137"/>
    </location>
</feature>
<keyword evidence="3" id="KW-0804">Transcription</keyword>
<dbReference type="PRINTS" id="PR00598">
    <property type="entry name" value="HTHMARR"/>
</dbReference>
<dbReference type="GeneID" id="98915992"/>
<dbReference type="InterPro" id="IPR027395">
    <property type="entry name" value="WH_DNA-bd_dom"/>
</dbReference>
<accession>A0A4R3YSH1</accession>
<sequence length="140" mass="16087">MNYENYAEELIQYITKTEKAGRIVQYNIAEIKRGELAVLLYLIDEKDGANAGEISHALDVNTSRVAAILNSLSRKEYIQRISDLNDKRKIQVYITDKGKEFAMTRRDEMIHHISHMLSQLGEKDALEYVRICKRISGLIG</sequence>
<organism evidence="5 6">
    <name type="scientific">Longibaculum muris</name>
    <dbReference type="NCBI Taxonomy" id="1796628"/>
    <lineage>
        <taxon>Bacteria</taxon>
        <taxon>Bacillati</taxon>
        <taxon>Bacillota</taxon>
        <taxon>Erysipelotrichia</taxon>
        <taxon>Erysipelotrichales</taxon>
        <taxon>Coprobacillaceae</taxon>
        <taxon>Longibaculum</taxon>
    </lineage>
</organism>
<evidence type="ECO:0000256" key="3">
    <source>
        <dbReference type="ARBA" id="ARBA00023163"/>
    </source>
</evidence>
<dbReference type="EMBL" id="SMCQ01000017">
    <property type="protein sequence ID" value="TCV95352.1"/>
    <property type="molecule type" value="Genomic_DNA"/>
</dbReference>
<dbReference type="Pfam" id="PF13601">
    <property type="entry name" value="HTH_34"/>
    <property type="match status" value="1"/>
</dbReference>
<evidence type="ECO:0000256" key="2">
    <source>
        <dbReference type="ARBA" id="ARBA00023125"/>
    </source>
</evidence>
<dbReference type="PANTHER" id="PTHR42756:SF1">
    <property type="entry name" value="TRANSCRIPTIONAL REPRESSOR OF EMRAB OPERON"/>
    <property type="match status" value="1"/>
</dbReference>